<reference evidence="2" key="1">
    <citation type="submission" date="2021-09" db="EMBL/GenBank/DDBJ databases">
        <authorList>
            <consortium name="AG Swart"/>
            <person name="Singh M."/>
            <person name="Singh A."/>
            <person name="Seah K."/>
            <person name="Emmerich C."/>
        </authorList>
    </citation>
    <scope>NUCLEOTIDE SEQUENCE</scope>
    <source>
        <strain evidence="2">ATCC30299</strain>
    </source>
</reference>
<proteinExistence type="predicted"/>
<accession>A0AAU9K5B5</accession>
<evidence type="ECO:0000313" key="3">
    <source>
        <dbReference type="Proteomes" id="UP001162131"/>
    </source>
</evidence>
<keyword evidence="1" id="KW-0812">Transmembrane</keyword>
<sequence length="247" mass="29181">MINSENEFNKNIIMKRSDCCCLWTLIISSVFFALGCLLYFPIEYEVYYPFFNHDWKSTKCMINSLQRYQILMSVDKAGNKHYTYYTLFDVRVNINGKWLQGFACGSPDATIGSSAVTALNREYPYKYSICHSDKECGNMLIMPVWFCNECKNCQKEFNDETRDCKWFLKNGNNVINDVDEIPVGYKLDYPTQDSTFIQVIFMDSPYYYETDYLALQYICLYLMIYVPSGFITLSLFYFIINRIRRKC</sequence>
<comment type="caution">
    <text evidence="2">The sequence shown here is derived from an EMBL/GenBank/DDBJ whole genome shotgun (WGS) entry which is preliminary data.</text>
</comment>
<dbReference type="AlphaFoldDB" id="A0AAU9K5B5"/>
<dbReference type="EMBL" id="CAJZBQ010000060">
    <property type="protein sequence ID" value="CAG9334988.1"/>
    <property type="molecule type" value="Genomic_DNA"/>
</dbReference>
<feature type="transmembrane region" description="Helical" evidence="1">
    <location>
        <begin position="20"/>
        <end position="42"/>
    </location>
</feature>
<keyword evidence="1" id="KW-1133">Transmembrane helix</keyword>
<keyword evidence="1" id="KW-0472">Membrane</keyword>
<gene>
    <name evidence="2" type="ORF">BSTOLATCC_MIC62569</name>
</gene>
<evidence type="ECO:0000313" key="2">
    <source>
        <dbReference type="EMBL" id="CAG9334988.1"/>
    </source>
</evidence>
<keyword evidence="3" id="KW-1185">Reference proteome</keyword>
<protein>
    <submittedName>
        <fullName evidence="2">Uncharacterized protein</fullName>
    </submittedName>
</protein>
<evidence type="ECO:0000256" key="1">
    <source>
        <dbReference type="SAM" id="Phobius"/>
    </source>
</evidence>
<feature type="transmembrane region" description="Helical" evidence="1">
    <location>
        <begin position="214"/>
        <end position="240"/>
    </location>
</feature>
<organism evidence="2 3">
    <name type="scientific">Blepharisma stoltei</name>
    <dbReference type="NCBI Taxonomy" id="1481888"/>
    <lineage>
        <taxon>Eukaryota</taxon>
        <taxon>Sar</taxon>
        <taxon>Alveolata</taxon>
        <taxon>Ciliophora</taxon>
        <taxon>Postciliodesmatophora</taxon>
        <taxon>Heterotrichea</taxon>
        <taxon>Heterotrichida</taxon>
        <taxon>Blepharismidae</taxon>
        <taxon>Blepharisma</taxon>
    </lineage>
</organism>
<dbReference type="Proteomes" id="UP001162131">
    <property type="component" value="Unassembled WGS sequence"/>
</dbReference>
<name>A0AAU9K5B5_9CILI</name>